<dbReference type="InterPro" id="IPR007814">
    <property type="entry name" value="PaaA_PaaC"/>
</dbReference>
<dbReference type="AlphaFoldDB" id="A0A4R3LAS1"/>
<evidence type="ECO:0000313" key="2">
    <source>
        <dbReference type="Proteomes" id="UP000294937"/>
    </source>
</evidence>
<keyword evidence="2" id="KW-1185">Reference proteome</keyword>
<proteinExistence type="predicted"/>
<dbReference type="RefSeq" id="WP_131923229.1">
    <property type="nucleotide sequence ID" value="NZ_SMAG01000001.1"/>
</dbReference>
<dbReference type="PANTHER" id="PTHR30458:SF0">
    <property type="entry name" value="1,2-PHENYLACETYL-COA EPOXIDASE, SUBUNIT C"/>
    <property type="match status" value="1"/>
</dbReference>
<dbReference type="InterPro" id="IPR011882">
    <property type="entry name" value="PaaC"/>
</dbReference>
<dbReference type="InterPro" id="IPR009078">
    <property type="entry name" value="Ferritin-like_SF"/>
</dbReference>
<dbReference type="GO" id="GO:0010124">
    <property type="term" value="P:phenylacetate catabolic process"/>
    <property type="evidence" value="ECO:0007669"/>
    <property type="project" value="InterPro"/>
</dbReference>
<dbReference type="PANTHER" id="PTHR30458">
    <property type="entry name" value="PHENYLACETIC ACID DEGRADATION PROTEIN PAA"/>
    <property type="match status" value="1"/>
</dbReference>
<dbReference type="Pfam" id="PF05138">
    <property type="entry name" value="PaaA_PaaC"/>
    <property type="match status" value="1"/>
</dbReference>
<gene>
    <name evidence="1" type="ORF">EDD58_101494</name>
</gene>
<dbReference type="InterPro" id="IPR052703">
    <property type="entry name" value="Aromatic_CoA_ox/epox"/>
</dbReference>
<sequence>MVQNHESNEQQVLRDWLFQLADDEFTIGHRDSEWLGLCPDIEGDVAFSSIAQDEIGHALFYYELLHQCGEKDPDQLAFARSIEERRNAILLERTNGDWAYSIARHFFYDLFDHLRLEAMLSSTHTPLAQGVAKMKREETYHLQHMKLCFVRLGQAGGEARERLEKAIESIWPDVKGLFCFGPHEQQLLEMGIISESSDQIQDKWQGQIRQTFVEANLTYPGDFPVPQQEGRLGEHSQDLSDLLDTVTEVYRLEPLTRW</sequence>
<dbReference type="InterPro" id="IPR012347">
    <property type="entry name" value="Ferritin-like"/>
</dbReference>
<dbReference type="GO" id="GO:0005829">
    <property type="term" value="C:cytosol"/>
    <property type="evidence" value="ECO:0007669"/>
    <property type="project" value="TreeGrafter"/>
</dbReference>
<dbReference type="OrthoDB" id="9789947at2"/>
<protein>
    <submittedName>
        <fullName evidence="1">Ring-1,2-phenylacetyl-CoA epoxidase subunit PaaC</fullName>
    </submittedName>
</protein>
<dbReference type="Proteomes" id="UP000294937">
    <property type="component" value="Unassembled WGS sequence"/>
</dbReference>
<organism evidence="1 2">
    <name type="scientific">Hazenella coriacea</name>
    <dbReference type="NCBI Taxonomy" id="1179467"/>
    <lineage>
        <taxon>Bacteria</taxon>
        <taxon>Bacillati</taxon>
        <taxon>Bacillota</taxon>
        <taxon>Bacilli</taxon>
        <taxon>Bacillales</taxon>
        <taxon>Thermoactinomycetaceae</taxon>
        <taxon>Hazenella</taxon>
    </lineage>
</organism>
<comment type="caution">
    <text evidence="1">The sequence shown here is derived from an EMBL/GenBank/DDBJ whole genome shotgun (WGS) entry which is preliminary data.</text>
</comment>
<dbReference type="Gene3D" id="1.20.1260.10">
    <property type="match status" value="1"/>
</dbReference>
<dbReference type="EMBL" id="SMAG01000001">
    <property type="protein sequence ID" value="TCS96849.1"/>
    <property type="molecule type" value="Genomic_DNA"/>
</dbReference>
<reference evidence="1 2" key="1">
    <citation type="submission" date="2019-03" db="EMBL/GenBank/DDBJ databases">
        <title>Genomic Encyclopedia of Type Strains, Phase IV (KMG-IV): sequencing the most valuable type-strain genomes for metagenomic binning, comparative biology and taxonomic classification.</title>
        <authorList>
            <person name="Goeker M."/>
        </authorList>
    </citation>
    <scope>NUCLEOTIDE SEQUENCE [LARGE SCALE GENOMIC DNA]</scope>
    <source>
        <strain evidence="1 2">DSM 45707</strain>
    </source>
</reference>
<evidence type="ECO:0000313" key="1">
    <source>
        <dbReference type="EMBL" id="TCS96849.1"/>
    </source>
</evidence>
<name>A0A4R3LAS1_9BACL</name>
<dbReference type="NCBIfam" id="TIGR02158">
    <property type="entry name" value="PA_CoA_Oxy3"/>
    <property type="match status" value="1"/>
</dbReference>
<accession>A0A4R3LAS1</accession>
<dbReference type="SUPFAM" id="SSF47240">
    <property type="entry name" value="Ferritin-like"/>
    <property type="match status" value="1"/>
</dbReference>